<dbReference type="Gene3D" id="3.30.200.20">
    <property type="entry name" value="Phosphorylase Kinase, domain 1"/>
    <property type="match status" value="1"/>
</dbReference>
<gene>
    <name evidence="1" type="ORF">DPMN_059492</name>
</gene>
<proteinExistence type="predicted"/>
<evidence type="ECO:0000313" key="1">
    <source>
        <dbReference type="EMBL" id="KAH3716763.1"/>
    </source>
</evidence>
<sequence length="183" mass="20565">MAPRWDEEPYVSNCPLAVTSEGEMGKTWKTELLNRRSSSDHGAFAYYRSVPVDVDHGATTVRRSMSHSVGEVAEFRHLKISGVAKPFEKNHQMKSMATEELYLYGGMDIYATKSVLSRKDIVLESVIKSGHFANIYRAKYKGNTVVAKTLKANGTELLHIFYTPGTSTFFDMLGLDPEIEYTL</sequence>
<name>A0A9D4HGP8_DREPO</name>
<reference evidence="1" key="1">
    <citation type="journal article" date="2019" name="bioRxiv">
        <title>The Genome of the Zebra Mussel, Dreissena polymorpha: A Resource for Invasive Species Research.</title>
        <authorList>
            <person name="McCartney M.A."/>
            <person name="Auch B."/>
            <person name="Kono T."/>
            <person name="Mallez S."/>
            <person name="Zhang Y."/>
            <person name="Obille A."/>
            <person name="Becker A."/>
            <person name="Abrahante J.E."/>
            <person name="Garbe J."/>
            <person name="Badalamenti J.P."/>
            <person name="Herman A."/>
            <person name="Mangelson H."/>
            <person name="Liachko I."/>
            <person name="Sullivan S."/>
            <person name="Sone E.D."/>
            <person name="Koren S."/>
            <person name="Silverstein K.A.T."/>
            <person name="Beckman K.B."/>
            <person name="Gohl D.M."/>
        </authorList>
    </citation>
    <scope>NUCLEOTIDE SEQUENCE</scope>
    <source>
        <strain evidence="1">Duluth1</strain>
        <tissue evidence="1">Whole animal</tissue>
    </source>
</reference>
<comment type="caution">
    <text evidence="1">The sequence shown here is derived from an EMBL/GenBank/DDBJ whole genome shotgun (WGS) entry which is preliminary data.</text>
</comment>
<dbReference type="AlphaFoldDB" id="A0A9D4HGP8"/>
<reference evidence="1" key="2">
    <citation type="submission" date="2020-11" db="EMBL/GenBank/DDBJ databases">
        <authorList>
            <person name="McCartney M.A."/>
            <person name="Auch B."/>
            <person name="Kono T."/>
            <person name="Mallez S."/>
            <person name="Becker A."/>
            <person name="Gohl D.M."/>
            <person name="Silverstein K.A.T."/>
            <person name="Koren S."/>
            <person name="Bechman K.B."/>
            <person name="Herman A."/>
            <person name="Abrahante J.E."/>
            <person name="Garbe J."/>
        </authorList>
    </citation>
    <scope>NUCLEOTIDE SEQUENCE</scope>
    <source>
        <strain evidence="1">Duluth1</strain>
        <tissue evidence="1">Whole animal</tissue>
    </source>
</reference>
<keyword evidence="2" id="KW-1185">Reference proteome</keyword>
<accession>A0A9D4HGP8</accession>
<protein>
    <submittedName>
        <fullName evidence="1">Uncharacterized protein</fullName>
    </submittedName>
</protein>
<dbReference type="EMBL" id="JAIWYP010000013">
    <property type="protein sequence ID" value="KAH3716763.1"/>
    <property type="molecule type" value="Genomic_DNA"/>
</dbReference>
<evidence type="ECO:0000313" key="2">
    <source>
        <dbReference type="Proteomes" id="UP000828390"/>
    </source>
</evidence>
<organism evidence="1 2">
    <name type="scientific">Dreissena polymorpha</name>
    <name type="common">Zebra mussel</name>
    <name type="synonym">Mytilus polymorpha</name>
    <dbReference type="NCBI Taxonomy" id="45954"/>
    <lineage>
        <taxon>Eukaryota</taxon>
        <taxon>Metazoa</taxon>
        <taxon>Spiralia</taxon>
        <taxon>Lophotrochozoa</taxon>
        <taxon>Mollusca</taxon>
        <taxon>Bivalvia</taxon>
        <taxon>Autobranchia</taxon>
        <taxon>Heteroconchia</taxon>
        <taxon>Euheterodonta</taxon>
        <taxon>Imparidentia</taxon>
        <taxon>Neoheterodontei</taxon>
        <taxon>Myida</taxon>
        <taxon>Dreissenoidea</taxon>
        <taxon>Dreissenidae</taxon>
        <taxon>Dreissena</taxon>
    </lineage>
</organism>
<dbReference type="Proteomes" id="UP000828390">
    <property type="component" value="Unassembled WGS sequence"/>
</dbReference>